<organism evidence="17 18">
    <name type="scientific">Nephila pilipes</name>
    <name type="common">Giant wood spider</name>
    <name type="synonym">Nephila maculata</name>
    <dbReference type="NCBI Taxonomy" id="299642"/>
    <lineage>
        <taxon>Eukaryota</taxon>
        <taxon>Metazoa</taxon>
        <taxon>Ecdysozoa</taxon>
        <taxon>Arthropoda</taxon>
        <taxon>Chelicerata</taxon>
        <taxon>Arachnida</taxon>
        <taxon>Araneae</taxon>
        <taxon>Araneomorphae</taxon>
        <taxon>Entelegynae</taxon>
        <taxon>Araneoidea</taxon>
        <taxon>Nephilidae</taxon>
        <taxon>Nephila</taxon>
    </lineage>
</organism>
<dbReference type="PANTHER" id="PTHR21624:SF1">
    <property type="entry name" value="ALKYLGLYCEROL MONOOXYGENASE"/>
    <property type="match status" value="1"/>
</dbReference>
<dbReference type="GO" id="GO:0008610">
    <property type="term" value="P:lipid biosynthetic process"/>
    <property type="evidence" value="ECO:0007669"/>
    <property type="project" value="InterPro"/>
</dbReference>
<dbReference type="Pfam" id="PF24858">
    <property type="entry name" value="AGMP_C"/>
    <property type="match status" value="1"/>
</dbReference>
<evidence type="ECO:0000256" key="7">
    <source>
        <dbReference type="ARBA" id="ARBA00023004"/>
    </source>
</evidence>
<feature type="domain" description="Alkylglycerol monooxygenase C-terminal" evidence="16">
    <location>
        <begin position="348"/>
        <end position="429"/>
    </location>
</feature>
<dbReference type="GO" id="GO:0005506">
    <property type="term" value="F:iron ion binding"/>
    <property type="evidence" value="ECO:0007669"/>
    <property type="project" value="InterPro"/>
</dbReference>
<dbReference type="GO" id="GO:0050479">
    <property type="term" value="F:glyceryl-ether monooxygenase activity"/>
    <property type="evidence" value="ECO:0007669"/>
    <property type="project" value="UniProtKB-EC"/>
</dbReference>
<name>A0A8X6Q227_NEPPI</name>
<comment type="subcellular location">
    <subcellularLocation>
        <location evidence="2">Endoplasmic reticulum membrane</location>
        <topology evidence="2">Multi-pass membrane protein</topology>
    </subcellularLocation>
</comment>
<keyword evidence="9 14" id="KW-0472">Membrane</keyword>
<sequence>MGRTRAVIESNNNYLFFFLKMEFLKNFDSLGRLFYIVSPNQTTFKYVREVPNYIDSTYTDLVMLVILEIFISRLLKKPYIRINDSIANLSQGMLMEFTRIFVPGGRVALYMYIHLKFRLVDLPWNSPVTWWICFLGVDFVYYWTHRGAHTINILWATHIVHHSSEDYNIMTNVRQSILQAFLLWMLYLPLALIVPVTAFLVHLQFSYIYQFWIHTELIRSLGPLEYILNTPSHHRVHHGANKNSIDKNFGGTLIIWDRLFGTFEAEKEEIVYGLTHPVGTFGIMQIQFNYCVDMYNKCRQYKGWKNKLSVFIKGPGWSPGKPWLGDPKDIPEIKAPAKKYNPYLPGWCKIYTIWHFFLIIQGYSSIMNMYTIFPSAVLYSTLTFEIISLIFIGLFLDRSIYAQNVEIMRCVIFFIIDYYLYYYTNYSLTSMHAKWIPEILVQTTYAVSFFFWMIYNPLYTFYPTKKDSCS</sequence>
<dbReference type="Pfam" id="PF04116">
    <property type="entry name" value="FA_hydroxylase"/>
    <property type="match status" value="1"/>
</dbReference>
<evidence type="ECO:0000256" key="12">
    <source>
        <dbReference type="ARBA" id="ARBA00040992"/>
    </source>
</evidence>
<gene>
    <name evidence="17" type="primary">agmo</name>
    <name evidence="17" type="ORF">NPIL_445501</name>
</gene>
<feature type="transmembrane region" description="Helical" evidence="14">
    <location>
        <begin position="435"/>
        <end position="455"/>
    </location>
</feature>
<feature type="domain" description="Fatty acid hydroxylase" evidence="15">
    <location>
        <begin position="131"/>
        <end position="262"/>
    </location>
</feature>
<keyword evidence="18" id="KW-1185">Reference proteome</keyword>
<evidence type="ECO:0000256" key="13">
    <source>
        <dbReference type="ARBA" id="ARBA00047556"/>
    </source>
</evidence>
<comment type="cofactor">
    <cofactor evidence="1">
        <name>Fe cation</name>
        <dbReference type="ChEBI" id="CHEBI:24875"/>
    </cofactor>
</comment>
<keyword evidence="4" id="KW-0256">Endoplasmic reticulum</keyword>
<protein>
    <recommendedName>
        <fullName evidence="12">Alkylglycerol monooxygenase</fullName>
        <ecNumber evidence="11">1.14.16.5</ecNumber>
    </recommendedName>
</protein>
<dbReference type="AlphaFoldDB" id="A0A8X6Q227"/>
<proteinExistence type="inferred from homology"/>
<keyword evidence="7" id="KW-0408">Iron</keyword>
<keyword evidence="6" id="KW-0560">Oxidoreductase</keyword>
<keyword evidence="5 14" id="KW-1133">Transmembrane helix</keyword>
<dbReference type="OrthoDB" id="6354873at2759"/>
<comment type="similarity">
    <text evidence="10">Belongs to the sterol desaturase family. TMEM195 subfamily.</text>
</comment>
<dbReference type="InterPro" id="IPR056853">
    <property type="entry name" value="AGMP_C"/>
</dbReference>
<evidence type="ECO:0000256" key="10">
    <source>
        <dbReference type="ARBA" id="ARBA00038190"/>
    </source>
</evidence>
<evidence type="ECO:0000256" key="2">
    <source>
        <dbReference type="ARBA" id="ARBA00004477"/>
    </source>
</evidence>
<evidence type="ECO:0000256" key="6">
    <source>
        <dbReference type="ARBA" id="ARBA00023002"/>
    </source>
</evidence>
<evidence type="ECO:0000256" key="3">
    <source>
        <dbReference type="ARBA" id="ARBA00022692"/>
    </source>
</evidence>
<dbReference type="GO" id="GO:0006643">
    <property type="term" value="P:membrane lipid metabolic process"/>
    <property type="evidence" value="ECO:0007669"/>
    <property type="project" value="TreeGrafter"/>
</dbReference>
<evidence type="ECO:0000256" key="5">
    <source>
        <dbReference type="ARBA" id="ARBA00022989"/>
    </source>
</evidence>
<evidence type="ECO:0000256" key="1">
    <source>
        <dbReference type="ARBA" id="ARBA00001962"/>
    </source>
</evidence>
<dbReference type="InterPro" id="IPR051689">
    <property type="entry name" value="Sterol_desaturase/TMEM195"/>
</dbReference>
<reference evidence="17" key="1">
    <citation type="submission" date="2020-08" db="EMBL/GenBank/DDBJ databases">
        <title>Multicomponent nature underlies the extraordinary mechanical properties of spider dragline silk.</title>
        <authorList>
            <person name="Kono N."/>
            <person name="Nakamura H."/>
            <person name="Mori M."/>
            <person name="Yoshida Y."/>
            <person name="Ohtoshi R."/>
            <person name="Malay A.D."/>
            <person name="Moran D.A.P."/>
            <person name="Tomita M."/>
            <person name="Numata K."/>
            <person name="Arakawa K."/>
        </authorList>
    </citation>
    <scope>NUCLEOTIDE SEQUENCE</scope>
</reference>
<dbReference type="EC" id="1.14.16.5" evidence="11"/>
<dbReference type="EMBL" id="BMAW01075380">
    <property type="protein sequence ID" value="GFT96528.1"/>
    <property type="molecule type" value="Genomic_DNA"/>
</dbReference>
<feature type="transmembrane region" description="Helical" evidence="14">
    <location>
        <begin position="348"/>
        <end position="366"/>
    </location>
</feature>
<dbReference type="GO" id="GO:0005789">
    <property type="term" value="C:endoplasmic reticulum membrane"/>
    <property type="evidence" value="ECO:0007669"/>
    <property type="project" value="UniProtKB-SubCell"/>
</dbReference>
<dbReference type="InterPro" id="IPR006694">
    <property type="entry name" value="Fatty_acid_hydroxylase"/>
</dbReference>
<dbReference type="PANTHER" id="PTHR21624">
    <property type="entry name" value="STEROL DESATURASE-RELATED PROTEIN"/>
    <property type="match status" value="1"/>
</dbReference>
<dbReference type="Proteomes" id="UP000887013">
    <property type="component" value="Unassembled WGS sequence"/>
</dbReference>
<keyword evidence="8" id="KW-0443">Lipid metabolism</keyword>
<evidence type="ECO:0000313" key="17">
    <source>
        <dbReference type="EMBL" id="GFT96528.1"/>
    </source>
</evidence>
<evidence type="ECO:0000259" key="15">
    <source>
        <dbReference type="Pfam" id="PF04116"/>
    </source>
</evidence>
<feature type="transmembrane region" description="Helical" evidence="14">
    <location>
        <begin position="180"/>
        <end position="201"/>
    </location>
</feature>
<keyword evidence="17" id="KW-0503">Monooxygenase</keyword>
<evidence type="ECO:0000256" key="8">
    <source>
        <dbReference type="ARBA" id="ARBA00023098"/>
    </source>
</evidence>
<evidence type="ECO:0000256" key="11">
    <source>
        <dbReference type="ARBA" id="ARBA00039026"/>
    </source>
</evidence>
<evidence type="ECO:0000259" key="16">
    <source>
        <dbReference type="Pfam" id="PF24858"/>
    </source>
</evidence>
<evidence type="ECO:0000256" key="9">
    <source>
        <dbReference type="ARBA" id="ARBA00023136"/>
    </source>
</evidence>
<feature type="transmembrane region" description="Helical" evidence="14">
    <location>
        <begin position="407"/>
        <end position="423"/>
    </location>
</feature>
<accession>A0A8X6Q227</accession>
<evidence type="ECO:0000256" key="4">
    <source>
        <dbReference type="ARBA" id="ARBA00022824"/>
    </source>
</evidence>
<feature type="transmembrane region" description="Helical" evidence="14">
    <location>
        <begin position="372"/>
        <end position="395"/>
    </location>
</feature>
<evidence type="ECO:0000256" key="14">
    <source>
        <dbReference type="SAM" id="Phobius"/>
    </source>
</evidence>
<evidence type="ECO:0000313" key="18">
    <source>
        <dbReference type="Proteomes" id="UP000887013"/>
    </source>
</evidence>
<comment type="caution">
    <text evidence="17">The sequence shown here is derived from an EMBL/GenBank/DDBJ whole genome shotgun (WGS) entry which is preliminary data.</text>
</comment>
<keyword evidence="3 14" id="KW-0812">Transmembrane</keyword>
<comment type="catalytic activity">
    <reaction evidence="13">
        <text>1-O-(1,2-saturated-alkyl)-sn-glycerol + (6R)-L-erythro-5,6,7,8-tetrahydrobiopterin + O2 = a 1-(1-hydroxyalkyl)-sn-glycerol + (6R)-L-erythro-6,7-dihydrobiopterin + H2O</text>
        <dbReference type="Rhea" id="RHEA:36255"/>
        <dbReference type="ChEBI" id="CHEBI:15377"/>
        <dbReference type="ChEBI" id="CHEBI:15379"/>
        <dbReference type="ChEBI" id="CHEBI:43120"/>
        <dbReference type="ChEBI" id="CHEBI:59560"/>
        <dbReference type="ChEBI" id="CHEBI:73418"/>
        <dbReference type="ChEBI" id="CHEBI:83957"/>
        <dbReference type="EC" id="1.14.16.5"/>
    </reaction>
</comment>